<evidence type="ECO:0000256" key="4">
    <source>
        <dbReference type="ARBA" id="ARBA00022771"/>
    </source>
</evidence>
<evidence type="ECO:0000256" key="12">
    <source>
        <dbReference type="SAM" id="MobiDB-lite"/>
    </source>
</evidence>
<dbReference type="SUPFAM" id="SSF57667">
    <property type="entry name" value="beta-beta-alpha zinc fingers"/>
    <property type="match status" value="5"/>
</dbReference>
<dbReference type="Proteomes" id="UP000075884">
    <property type="component" value="Unassembled WGS sequence"/>
</dbReference>
<keyword evidence="3" id="KW-0677">Repeat</keyword>
<dbReference type="InterPro" id="IPR012934">
    <property type="entry name" value="Znf_AD"/>
</dbReference>
<dbReference type="Pfam" id="PF07776">
    <property type="entry name" value="zf-AD"/>
    <property type="match status" value="1"/>
</dbReference>
<evidence type="ECO:0000313" key="15">
    <source>
        <dbReference type="EnsemblMetazoa" id="ADIR002281-PA"/>
    </source>
</evidence>
<evidence type="ECO:0000256" key="1">
    <source>
        <dbReference type="ARBA" id="ARBA00004123"/>
    </source>
</evidence>
<feature type="domain" description="C2H2-type" evidence="13">
    <location>
        <begin position="545"/>
        <end position="572"/>
    </location>
</feature>
<evidence type="ECO:0008006" key="17">
    <source>
        <dbReference type="Google" id="ProtNLM"/>
    </source>
</evidence>
<dbReference type="SUPFAM" id="SSF57716">
    <property type="entry name" value="Glucocorticoid receptor-like (DNA-binding domain)"/>
    <property type="match status" value="1"/>
</dbReference>
<dbReference type="STRING" id="7168.A0A182N3R9"/>
<dbReference type="Pfam" id="PF00096">
    <property type="entry name" value="zf-C2H2"/>
    <property type="match status" value="4"/>
</dbReference>
<dbReference type="Gene3D" id="3.30.160.60">
    <property type="entry name" value="Classic Zinc Finger"/>
    <property type="match status" value="8"/>
</dbReference>
<proteinExistence type="predicted"/>
<feature type="binding site" evidence="11">
    <location>
        <position position="8"/>
    </location>
    <ligand>
        <name>Zn(2+)</name>
        <dbReference type="ChEBI" id="CHEBI:29105"/>
    </ligand>
</feature>
<feature type="binding site" evidence="11">
    <location>
        <position position="5"/>
    </location>
    <ligand>
        <name>Zn(2+)</name>
        <dbReference type="ChEBI" id="CHEBI:29105"/>
    </ligand>
</feature>
<dbReference type="PROSITE" id="PS00028">
    <property type="entry name" value="ZINC_FINGER_C2H2_1"/>
    <property type="match status" value="8"/>
</dbReference>
<dbReference type="PROSITE" id="PS51915">
    <property type="entry name" value="ZAD"/>
    <property type="match status" value="1"/>
</dbReference>
<evidence type="ECO:0000256" key="8">
    <source>
        <dbReference type="ARBA" id="ARBA00023163"/>
    </source>
</evidence>
<keyword evidence="9" id="KW-0539">Nucleus</keyword>
<keyword evidence="5 11" id="KW-0862">Zinc</keyword>
<feature type="domain" description="C2H2-type" evidence="13">
    <location>
        <begin position="322"/>
        <end position="349"/>
    </location>
</feature>
<reference evidence="16" key="1">
    <citation type="submission" date="2013-03" db="EMBL/GenBank/DDBJ databases">
        <title>The Genome Sequence of Anopheles dirus WRAIR2.</title>
        <authorList>
            <consortium name="The Broad Institute Genomics Platform"/>
            <person name="Neafsey D.E."/>
            <person name="Walton C."/>
            <person name="Walker B."/>
            <person name="Young S.K."/>
            <person name="Zeng Q."/>
            <person name="Gargeya S."/>
            <person name="Fitzgerald M."/>
            <person name="Haas B."/>
            <person name="Abouelleil A."/>
            <person name="Allen A.W."/>
            <person name="Alvarado L."/>
            <person name="Arachchi H.M."/>
            <person name="Berlin A.M."/>
            <person name="Chapman S.B."/>
            <person name="Gainer-Dewar J."/>
            <person name="Goldberg J."/>
            <person name="Griggs A."/>
            <person name="Gujja S."/>
            <person name="Hansen M."/>
            <person name="Howarth C."/>
            <person name="Imamovic A."/>
            <person name="Ireland A."/>
            <person name="Larimer J."/>
            <person name="McCowan C."/>
            <person name="Murphy C."/>
            <person name="Pearson M."/>
            <person name="Poon T.W."/>
            <person name="Priest M."/>
            <person name="Roberts A."/>
            <person name="Saif S."/>
            <person name="Shea T."/>
            <person name="Sisk P."/>
            <person name="Sykes S."/>
            <person name="Wortman J."/>
            <person name="Nusbaum C."/>
            <person name="Birren B."/>
        </authorList>
    </citation>
    <scope>NUCLEOTIDE SEQUENCE [LARGE SCALE GENOMIC DNA]</scope>
    <source>
        <strain evidence="16">WRAIR2</strain>
    </source>
</reference>
<dbReference type="PANTHER" id="PTHR24393:SF34">
    <property type="entry name" value="PR_SET DOMAIN 13"/>
    <property type="match status" value="1"/>
</dbReference>
<reference evidence="15" key="2">
    <citation type="submission" date="2020-05" db="UniProtKB">
        <authorList>
            <consortium name="EnsemblMetazoa"/>
        </authorList>
    </citation>
    <scope>IDENTIFICATION</scope>
    <source>
        <strain evidence="15">WRAIR2</strain>
    </source>
</reference>
<evidence type="ECO:0000256" key="10">
    <source>
        <dbReference type="PROSITE-ProRule" id="PRU00042"/>
    </source>
</evidence>
<evidence type="ECO:0000256" key="2">
    <source>
        <dbReference type="ARBA" id="ARBA00022723"/>
    </source>
</evidence>
<feature type="domain" description="C2H2-type" evidence="13">
    <location>
        <begin position="573"/>
        <end position="601"/>
    </location>
</feature>
<evidence type="ECO:0000259" key="13">
    <source>
        <dbReference type="PROSITE" id="PS50157"/>
    </source>
</evidence>
<evidence type="ECO:0000259" key="14">
    <source>
        <dbReference type="PROSITE" id="PS51915"/>
    </source>
</evidence>
<keyword evidence="8" id="KW-0804">Transcription</keyword>
<evidence type="ECO:0000256" key="9">
    <source>
        <dbReference type="ARBA" id="ARBA00023242"/>
    </source>
</evidence>
<dbReference type="VEuPathDB" id="VectorBase:ADIR002281"/>
<evidence type="ECO:0000256" key="6">
    <source>
        <dbReference type="ARBA" id="ARBA00023015"/>
    </source>
</evidence>
<sequence>MEQICRLCGDANPPLTNIAVHRFYATEESTPVPLDDLIQQYLTISVNTFTFDPLICTVCLKRLEEWHIFCEQCQQYDRLLQGQKIKFEEVITTEIPYEFHTIGNAAGLNHESKSVEPDRFEDEFHEEELTHLYQEPESPSAPSGEAVYSTAIETNSPVKPTRAKPLRKAQNVQPKAKRGRPKRPKDGAERTKYTKRPEREPLQTTSKHRVVPKICTICGMARTDMAAHMRWHNNERPYQCPHCPKIFVNSSNLKNHVNLHTREKLYKCDLCEKQFPSTTGRNKHRETHATERAHLCAVCGKSFKYRASLARHKLIHFEEPKQKCGMCDMKFLTKTRLTKHMLVHMKEKPHCCDICGKAFTDKKKFLQVLYKMLDTEMRHVGKERVIELKIEPVIDKRLKREKPESIEPEKPDALSSENDFIAGFEVPPKPQSRKRQYCSICCKYLNNMAEHSRMHRNIRVQQCPYCEKTFVHRSNLYAHLNIHTRDRVYQCELCNSDFSCVQGLKQHRSIHFEAQFACGQCDRKFHRKSYLSVHEQRVHMPKQKHKCLVCDRQFLNLALKEQHMKIHENKQLYDCNVCRRAYNMKRNLLRHMRMAHPLELGSGESI</sequence>
<dbReference type="InterPro" id="IPR013087">
    <property type="entry name" value="Znf_C2H2_type"/>
</dbReference>
<feature type="domain" description="C2H2-type" evidence="13">
    <location>
        <begin position="516"/>
        <end position="544"/>
    </location>
</feature>
<dbReference type="AlphaFoldDB" id="A0A182N3R9"/>
<keyword evidence="7" id="KW-0238">DNA-binding</keyword>
<feature type="domain" description="C2H2-type" evidence="13">
    <location>
        <begin position="294"/>
        <end position="321"/>
    </location>
</feature>
<feature type="domain" description="C2H2-type" evidence="13">
    <location>
        <begin position="489"/>
        <end position="516"/>
    </location>
</feature>
<dbReference type="GO" id="GO:0008270">
    <property type="term" value="F:zinc ion binding"/>
    <property type="evidence" value="ECO:0007669"/>
    <property type="project" value="UniProtKB-UniRule"/>
</dbReference>
<dbReference type="FunFam" id="3.30.160.60:FF:001485">
    <property type="entry name" value="Krueppel-related zinc finger protein"/>
    <property type="match status" value="1"/>
</dbReference>
<dbReference type="GO" id="GO:0001228">
    <property type="term" value="F:DNA-binding transcription activator activity, RNA polymerase II-specific"/>
    <property type="evidence" value="ECO:0007669"/>
    <property type="project" value="TreeGrafter"/>
</dbReference>
<dbReference type="GO" id="GO:0005634">
    <property type="term" value="C:nucleus"/>
    <property type="evidence" value="ECO:0007669"/>
    <property type="project" value="UniProtKB-SubCell"/>
</dbReference>
<keyword evidence="2 11" id="KW-0479">Metal-binding</keyword>
<keyword evidence="6" id="KW-0805">Transcription regulation</keyword>
<name>A0A182N3R9_9DIPT</name>
<dbReference type="Gene3D" id="3.40.1800.20">
    <property type="match status" value="1"/>
</dbReference>
<protein>
    <recommendedName>
        <fullName evidence="17">Protein krueppel</fullName>
    </recommendedName>
</protein>
<dbReference type="GO" id="GO:0000978">
    <property type="term" value="F:RNA polymerase II cis-regulatory region sequence-specific DNA binding"/>
    <property type="evidence" value="ECO:0007669"/>
    <property type="project" value="TreeGrafter"/>
</dbReference>
<dbReference type="SMART" id="SM00355">
    <property type="entry name" value="ZnF_C2H2"/>
    <property type="match status" value="11"/>
</dbReference>
<dbReference type="InterPro" id="IPR036236">
    <property type="entry name" value="Znf_C2H2_sf"/>
</dbReference>
<comment type="subcellular location">
    <subcellularLocation>
        <location evidence="1">Nucleus</location>
    </subcellularLocation>
</comment>
<keyword evidence="4 10" id="KW-0863">Zinc-finger</keyword>
<organism evidence="15 16">
    <name type="scientific">Anopheles dirus</name>
    <dbReference type="NCBI Taxonomy" id="7168"/>
    <lineage>
        <taxon>Eukaryota</taxon>
        <taxon>Metazoa</taxon>
        <taxon>Ecdysozoa</taxon>
        <taxon>Arthropoda</taxon>
        <taxon>Hexapoda</taxon>
        <taxon>Insecta</taxon>
        <taxon>Pterygota</taxon>
        <taxon>Neoptera</taxon>
        <taxon>Endopterygota</taxon>
        <taxon>Diptera</taxon>
        <taxon>Nematocera</taxon>
        <taxon>Culicoidea</taxon>
        <taxon>Culicidae</taxon>
        <taxon>Anophelinae</taxon>
        <taxon>Anopheles</taxon>
    </lineage>
</organism>
<evidence type="ECO:0000256" key="3">
    <source>
        <dbReference type="ARBA" id="ARBA00022737"/>
    </source>
</evidence>
<feature type="compositionally biased region" description="Basic and acidic residues" evidence="12">
    <location>
        <begin position="184"/>
        <end position="201"/>
    </location>
</feature>
<evidence type="ECO:0000256" key="7">
    <source>
        <dbReference type="ARBA" id="ARBA00023125"/>
    </source>
</evidence>
<feature type="region of interest" description="Disordered" evidence="12">
    <location>
        <begin position="155"/>
        <end position="206"/>
    </location>
</feature>
<feature type="domain" description="C2H2-type" evidence="13">
    <location>
        <begin position="461"/>
        <end position="488"/>
    </location>
</feature>
<dbReference type="FunFam" id="3.30.160.60:FF:000286">
    <property type="entry name" value="Zinc finger protein 770"/>
    <property type="match status" value="1"/>
</dbReference>
<accession>A0A182N3R9</accession>
<evidence type="ECO:0000256" key="11">
    <source>
        <dbReference type="PROSITE-ProRule" id="PRU01263"/>
    </source>
</evidence>
<dbReference type="EnsemblMetazoa" id="ADIR002281-RA">
    <property type="protein sequence ID" value="ADIR002281-PA"/>
    <property type="gene ID" value="ADIR002281"/>
</dbReference>
<feature type="domain" description="C2H2-type" evidence="13">
    <location>
        <begin position="266"/>
        <end position="293"/>
    </location>
</feature>
<dbReference type="PANTHER" id="PTHR24393">
    <property type="entry name" value="ZINC FINGER PROTEIN"/>
    <property type="match status" value="1"/>
</dbReference>
<dbReference type="SMART" id="SM00868">
    <property type="entry name" value="zf-AD"/>
    <property type="match status" value="1"/>
</dbReference>
<feature type="domain" description="C2H2-type" evidence="13">
    <location>
        <begin position="238"/>
        <end position="265"/>
    </location>
</feature>
<evidence type="ECO:0000256" key="5">
    <source>
        <dbReference type="ARBA" id="ARBA00022833"/>
    </source>
</evidence>
<feature type="binding site" evidence="11">
    <location>
        <position position="56"/>
    </location>
    <ligand>
        <name>Zn(2+)</name>
        <dbReference type="ChEBI" id="CHEBI:29105"/>
    </ligand>
</feature>
<feature type="domain" description="ZAD" evidence="14">
    <location>
        <begin position="3"/>
        <end position="83"/>
    </location>
</feature>
<feature type="binding site" evidence="11">
    <location>
        <position position="59"/>
    </location>
    <ligand>
        <name>Zn(2+)</name>
        <dbReference type="ChEBI" id="CHEBI:29105"/>
    </ligand>
</feature>
<keyword evidence="16" id="KW-1185">Reference proteome</keyword>
<evidence type="ECO:0000313" key="16">
    <source>
        <dbReference type="Proteomes" id="UP000075884"/>
    </source>
</evidence>
<dbReference type="PROSITE" id="PS50157">
    <property type="entry name" value="ZINC_FINGER_C2H2_2"/>
    <property type="match status" value="9"/>
</dbReference>